<dbReference type="EMBL" id="FNOW01000003">
    <property type="protein sequence ID" value="SDX42838.1"/>
    <property type="molecule type" value="Genomic_DNA"/>
</dbReference>
<dbReference type="Gene3D" id="2.10.260.10">
    <property type="match status" value="1"/>
</dbReference>
<proteinExistence type="predicted"/>
<evidence type="ECO:0000313" key="2">
    <source>
        <dbReference type="Proteomes" id="UP000198672"/>
    </source>
</evidence>
<dbReference type="AlphaFoldDB" id="A0A1H3BM94"/>
<protein>
    <submittedName>
        <fullName evidence="1">Antitoxin VapB</fullName>
    </submittedName>
</protein>
<gene>
    <name evidence="1" type="ORF">SAMN05421644_10377</name>
</gene>
<dbReference type="SUPFAM" id="SSF89447">
    <property type="entry name" value="AbrB/MazE/MraZ-like"/>
    <property type="match status" value="1"/>
</dbReference>
<sequence>MPTTIMPVFKHGHNQVVQIPAEFRLDVEQVEIRRTENGDLVLHPLRSNRGQALLQTLSDFDADFITALELDRAELLGIQERDNL</sequence>
<name>A0A1H3BM94_ALLWA</name>
<keyword evidence="2" id="KW-1185">Reference proteome</keyword>
<dbReference type="OrthoDB" id="5298361at2"/>
<dbReference type="STRING" id="61595.SAMN05421644_10377"/>
<reference evidence="2" key="1">
    <citation type="submission" date="2016-10" db="EMBL/GenBank/DDBJ databases">
        <authorList>
            <person name="Varghese N."/>
            <person name="Submissions S."/>
        </authorList>
    </citation>
    <scope>NUCLEOTIDE SEQUENCE [LARGE SCALE GENOMIC DNA]</scope>
    <source>
        <strain evidence="2">DSM 173</strain>
    </source>
</reference>
<accession>A0A1H3BM94</accession>
<dbReference type="InterPro" id="IPR037914">
    <property type="entry name" value="SpoVT-AbrB_sf"/>
</dbReference>
<dbReference type="Proteomes" id="UP000198672">
    <property type="component" value="Unassembled WGS sequence"/>
</dbReference>
<organism evidence="1 2">
    <name type="scientific">Allochromatium warmingii</name>
    <name type="common">Chromatium warmingii</name>
    <dbReference type="NCBI Taxonomy" id="61595"/>
    <lineage>
        <taxon>Bacteria</taxon>
        <taxon>Pseudomonadati</taxon>
        <taxon>Pseudomonadota</taxon>
        <taxon>Gammaproteobacteria</taxon>
        <taxon>Chromatiales</taxon>
        <taxon>Chromatiaceae</taxon>
        <taxon>Allochromatium</taxon>
    </lineage>
</organism>
<evidence type="ECO:0000313" key="1">
    <source>
        <dbReference type="EMBL" id="SDX42838.1"/>
    </source>
</evidence>